<evidence type="ECO:0000313" key="10">
    <source>
        <dbReference type="Proteomes" id="UP001062776"/>
    </source>
</evidence>
<feature type="transmembrane region" description="Helical" evidence="8">
    <location>
        <begin position="963"/>
        <end position="985"/>
    </location>
</feature>
<dbReference type="PANTHER" id="PTHR32063:SF24">
    <property type="entry name" value="CATION EFFLUX SYSTEM (ACRB_ACRD_ACRF FAMILY)"/>
    <property type="match status" value="1"/>
</dbReference>
<keyword evidence="10" id="KW-1185">Reference proteome</keyword>
<sequence length="1034" mass="110784">MWDFLQANKLAVLGLCVFLVLAGLFVVPDLPVEPVPDISPQQVLVSVTSPGLATEEVEKQITFPLEASLTGLPDLIDLRSVSRTGVSVVYLQFDDHSDLDLDRTRVTERLQKARESITAPVSVSMGPLATGMGEIMQIEIAGDRRYSPIALNRLMTWTVAPQLRLVPGVADVNVNGGAEETYTLTLDPARMRAHDVSLGQISAAIDSNNASSGGGWISHQAEQQVVVGRAMVGSLADFAAIPVKMTANGVAVRLRDLGSVALGARLRLGAVTRDGKGEIVNGVVLMQKGASSNATLAAIDKALPAINQTLPPGVTLRPFYSRATLTDETIHTIKENLILGAILVFVTLLVVLGNWRAALVIISVIPVSLVMAFVGMRVFGISANLLSLGAIDFGMIVDGSLVVVEHLMVERANAGVGGDVNERLESLAVHTVRVVLRPVTFAIFVIIMVYLPILTLQGVEGRMFRPMAQTIIMGLLTSLVYGFIVVPVLSALLMRNAPQDRETRFVQFLRRRYEPALDWCAAHTRSVFMGTACIFLLALVLASRLGGEFVPQLEEGALVVNAMRLPSASLPTVLASVTEEERLLRSFPEVETVVSNTGTAAIPTDPMGTNETDSFVFLKPRRDWRSGMTQARLVRAMSDKLSHELPDSAYSFTQPIEMRMDDLLSGVRTQLAISIYGDDLAMLDRLGAKLVGVIASVPGAADVAQQGEGAVPYLHVDINRDAAARLGVSVPEILGTIEAVGGHIGRPVIVDNALIPTQIRFREEATSSIARLGGLQVRREDGTGWVLLKDVTHIAIDQGTARIDRDSLRRRVIVQANVRGRDVRSFVTAAQEKVAREMTLPSGYRLAWAGQFRNLDSAMNRLTRVVPIALVLIFMFLVLALGSPRAALLVFINLPVAATGGVFALALRGLPFSIAAGIGFIALFGVAILNGVVLVSQIGTYREAGLAAAEAAFAAARSRFRPVLATASVASLGFFPMAFSGSAGAEVERPLATVVIGGLMTSTLLTLLVLPLLYARFFSHEDGPKRLDTGGQPM</sequence>
<gene>
    <name evidence="9" type="ORF">AA0535_1363</name>
</gene>
<keyword evidence="4" id="KW-1003">Cell membrane</keyword>
<keyword evidence="7 8" id="KW-0472">Membrane</keyword>
<keyword evidence="5 8" id="KW-0812">Transmembrane</keyword>
<evidence type="ECO:0000313" key="9">
    <source>
        <dbReference type="EMBL" id="GBQ87765.1"/>
    </source>
</evidence>
<dbReference type="PRINTS" id="PR00702">
    <property type="entry name" value="ACRIFLAVINRP"/>
</dbReference>
<feature type="transmembrane region" description="Helical" evidence="8">
    <location>
        <begin position="516"/>
        <end position="542"/>
    </location>
</feature>
<reference evidence="9" key="1">
    <citation type="submission" date="2013-04" db="EMBL/GenBank/DDBJ databases">
        <title>The genome sequencing project of 58 acetic acid bacteria.</title>
        <authorList>
            <person name="Okamoto-Kainuma A."/>
            <person name="Ishikawa M."/>
            <person name="Umino S."/>
            <person name="Koizumi Y."/>
            <person name="Shiwa Y."/>
            <person name="Yoshikawa H."/>
            <person name="Matsutani M."/>
            <person name="Matsushita K."/>
        </authorList>
    </citation>
    <scope>NUCLEOTIDE SEQUENCE</scope>
    <source>
        <strain evidence="9">NRIC 0535</strain>
    </source>
</reference>
<evidence type="ECO:0000256" key="2">
    <source>
        <dbReference type="ARBA" id="ARBA00010942"/>
    </source>
</evidence>
<accession>A0ABQ0Q257</accession>
<dbReference type="Proteomes" id="UP001062776">
    <property type="component" value="Unassembled WGS sequence"/>
</dbReference>
<name>A0ABQ0Q257_9PROT</name>
<dbReference type="Gene3D" id="3.30.70.1440">
    <property type="entry name" value="Multidrug efflux transporter AcrB pore domain"/>
    <property type="match status" value="1"/>
</dbReference>
<dbReference type="Pfam" id="PF00873">
    <property type="entry name" value="ACR_tran"/>
    <property type="match status" value="1"/>
</dbReference>
<feature type="transmembrane region" description="Helical" evidence="8">
    <location>
        <begin position="862"/>
        <end position="881"/>
    </location>
</feature>
<keyword evidence="6 8" id="KW-1133">Transmembrane helix</keyword>
<dbReference type="Gene3D" id="3.30.2090.10">
    <property type="entry name" value="Multidrug efflux transporter AcrB TolC docking domain, DN and DC subdomains"/>
    <property type="match status" value="2"/>
</dbReference>
<comment type="caution">
    <text evidence="9">The sequence shown here is derived from an EMBL/GenBank/DDBJ whole genome shotgun (WGS) entry which is preliminary data.</text>
</comment>
<comment type="subcellular location">
    <subcellularLocation>
        <location evidence="1">Cell membrane</location>
        <topology evidence="1">Multi-pass membrane protein</topology>
    </subcellularLocation>
</comment>
<evidence type="ECO:0000256" key="4">
    <source>
        <dbReference type="ARBA" id="ARBA00022475"/>
    </source>
</evidence>
<dbReference type="NCBIfam" id="TIGR00914">
    <property type="entry name" value="2A0601"/>
    <property type="match status" value="1"/>
</dbReference>
<dbReference type="Gene3D" id="1.20.1640.10">
    <property type="entry name" value="Multidrug efflux transporter AcrB transmembrane domain"/>
    <property type="match status" value="2"/>
</dbReference>
<dbReference type="SUPFAM" id="SSF82866">
    <property type="entry name" value="Multidrug efflux transporter AcrB transmembrane domain"/>
    <property type="match status" value="2"/>
</dbReference>
<feature type="transmembrane region" description="Helical" evidence="8">
    <location>
        <begin position="471"/>
        <end position="495"/>
    </location>
</feature>
<dbReference type="EMBL" id="BAPV01000010">
    <property type="protein sequence ID" value="GBQ87765.1"/>
    <property type="molecule type" value="Genomic_DNA"/>
</dbReference>
<feature type="transmembrane region" description="Helical" evidence="8">
    <location>
        <begin position="359"/>
        <end position="379"/>
    </location>
</feature>
<feature type="transmembrane region" description="Helical" evidence="8">
    <location>
        <begin position="913"/>
        <end position="935"/>
    </location>
</feature>
<dbReference type="RefSeq" id="WP_264815207.1">
    <property type="nucleotide sequence ID" value="NZ_BAPV01000010.1"/>
</dbReference>
<dbReference type="InterPro" id="IPR004763">
    <property type="entry name" value="CusA-like"/>
</dbReference>
<keyword evidence="3" id="KW-0813">Transport</keyword>
<organism evidence="9 10">
    <name type="scientific">Asaia krungthepensis NRIC 0535</name>
    <dbReference type="NCBI Taxonomy" id="1307925"/>
    <lineage>
        <taxon>Bacteria</taxon>
        <taxon>Pseudomonadati</taxon>
        <taxon>Pseudomonadota</taxon>
        <taxon>Alphaproteobacteria</taxon>
        <taxon>Acetobacterales</taxon>
        <taxon>Acetobacteraceae</taxon>
        <taxon>Asaia</taxon>
    </lineage>
</organism>
<dbReference type="InterPro" id="IPR027463">
    <property type="entry name" value="AcrB_DN_DC_subdom"/>
</dbReference>
<dbReference type="InterPro" id="IPR001036">
    <property type="entry name" value="Acrflvin-R"/>
</dbReference>
<feature type="transmembrane region" description="Helical" evidence="8">
    <location>
        <begin position="991"/>
        <end position="1015"/>
    </location>
</feature>
<dbReference type="Gene3D" id="3.30.70.1430">
    <property type="entry name" value="Multidrug efflux transporter AcrB pore domain"/>
    <property type="match status" value="2"/>
</dbReference>
<evidence type="ECO:0000256" key="3">
    <source>
        <dbReference type="ARBA" id="ARBA00022448"/>
    </source>
</evidence>
<evidence type="ECO:0000256" key="7">
    <source>
        <dbReference type="ARBA" id="ARBA00023136"/>
    </source>
</evidence>
<evidence type="ECO:0000256" key="5">
    <source>
        <dbReference type="ARBA" id="ARBA00022692"/>
    </source>
</evidence>
<feature type="transmembrane region" description="Helical" evidence="8">
    <location>
        <begin position="888"/>
        <end position="907"/>
    </location>
</feature>
<evidence type="ECO:0000256" key="6">
    <source>
        <dbReference type="ARBA" id="ARBA00022989"/>
    </source>
</evidence>
<feature type="transmembrane region" description="Helical" evidence="8">
    <location>
        <begin position="336"/>
        <end position="352"/>
    </location>
</feature>
<dbReference type="Gene3D" id="3.30.70.1320">
    <property type="entry name" value="Multidrug efflux transporter AcrB pore domain like"/>
    <property type="match status" value="1"/>
</dbReference>
<protein>
    <submittedName>
        <fullName evidence="9">Cobalt/zinc/cadmium resistance heavy metal efflux pump protein CzcA</fullName>
    </submittedName>
</protein>
<dbReference type="PANTHER" id="PTHR32063">
    <property type="match status" value="1"/>
</dbReference>
<dbReference type="SUPFAM" id="SSF82714">
    <property type="entry name" value="Multidrug efflux transporter AcrB TolC docking domain, DN and DC subdomains"/>
    <property type="match status" value="2"/>
</dbReference>
<evidence type="ECO:0000256" key="1">
    <source>
        <dbReference type="ARBA" id="ARBA00004651"/>
    </source>
</evidence>
<proteinExistence type="inferred from homology"/>
<evidence type="ECO:0000256" key="8">
    <source>
        <dbReference type="SAM" id="Phobius"/>
    </source>
</evidence>
<feature type="transmembrane region" description="Helical" evidence="8">
    <location>
        <begin position="439"/>
        <end position="459"/>
    </location>
</feature>
<comment type="similarity">
    <text evidence="2">Belongs to the resistance-nodulation-cell division (RND) (TC 2.A.6) family.</text>
</comment>
<dbReference type="SUPFAM" id="SSF82693">
    <property type="entry name" value="Multidrug efflux transporter AcrB pore domain, PN1, PN2, PC1 and PC2 subdomains"/>
    <property type="match status" value="2"/>
</dbReference>